<sequence>MSDDGRTPVHRGDGDLANPSSEVDWNWTNGERRRIDREEAEKIDGEERRKRGDSREESGPQASRERPTGRKTSETRGEIDRG</sequence>
<organism evidence="2 3">
    <name type="scientific">Halogeometricum pallidum JCM 14848</name>
    <dbReference type="NCBI Taxonomy" id="1227487"/>
    <lineage>
        <taxon>Archaea</taxon>
        <taxon>Methanobacteriati</taxon>
        <taxon>Methanobacteriota</taxon>
        <taxon>Stenosarchaea group</taxon>
        <taxon>Halobacteria</taxon>
        <taxon>Halobacteriales</taxon>
        <taxon>Haloferacaceae</taxon>
        <taxon>Halogeometricum</taxon>
    </lineage>
</organism>
<dbReference type="AlphaFoldDB" id="M0CYV4"/>
<dbReference type="InParanoid" id="M0CYV4"/>
<evidence type="ECO:0000313" key="3">
    <source>
        <dbReference type="Proteomes" id="UP000011513"/>
    </source>
</evidence>
<evidence type="ECO:0000313" key="2">
    <source>
        <dbReference type="EMBL" id="ELZ28416.1"/>
    </source>
</evidence>
<dbReference type="EMBL" id="AOIV01000037">
    <property type="protein sequence ID" value="ELZ28416.1"/>
    <property type="molecule type" value="Genomic_DNA"/>
</dbReference>
<gene>
    <name evidence="2" type="ORF">C474_14949</name>
</gene>
<keyword evidence="3" id="KW-1185">Reference proteome</keyword>
<name>M0CYV4_HALPD</name>
<comment type="caution">
    <text evidence="2">The sequence shown here is derived from an EMBL/GenBank/DDBJ whole genome shotgun (WGS) entry which is preliminary data.</text>
</comment>
<reference evidence="2 3" key="1">
    <citation type="journal article" date="2014" name="PLoS Genet.">
        <title>Phylogenetically driven sequencing of extremely halophilic archaea reveals strategies for static and dynamic osmo-response.</title>
        <authorList>
            <person name="Becker E.A."/>
            <person name="Seitzer P.M."/>
            <person name="Tritt A."/>
            <person name="Larsen D."/>
            <person name="Krusor M."/>
            <person name="Yao A.I."/>
            <person name="Wu D."/>
            <person name="Madern D."/>
            <person name="Eisen J.A."/>
            <person name="Darling A.E."/>
            <person name="Facciotti M.T."/>
        </authorList>
    </citation>
    <scope>NUCLEOTIDE SEQUENCE [LARGE SCALE GENOMIC DNA]</scope>
    <source>
        <strain evidence="2 3">JCM 14848</strain>
    </source>
</reference>
<dbReference type="Proteomes" id="UP000011513">
    <property type="component" value="Unassembled WGS sequence"/>
</dbReference>
<evidence type="ECO:0000256" key="1">
    <source>
        <dbReference type="SAM" id="MobiDB-lite"/>
    </source>
</evidence>
<feature type="region of interest" description="Disordered" evidence="1">
    <location>
        <begin position="1"/>
        <end position="82"/>
    </location>
</feature>
<protein>
    <submittedName>
        <fullName evidence="2">Uncharacterized protein</fullName>
    </submittedName>
</protein>
<feature type="compositionally biased region" description="Basic and acidic residues" evidence="1">
    <location>
        <begin position="30"/>
        <end position="82"/>
    </location>
</feature>
<feature type="compositionally biased region" description="Polar residues" evidence="1">
    <location>
        <begin position="18"/>
        <end position="29"/>
    </location>
</feature>
<accession>M0CYV4</accession>
<proteinExistence type="predicted"/>
<feature type="compositionally biased region" description="Basic and acidic residues" evidence="1">
    <location>
        <begin position="1"/>
        <end position="14"/>
    </location>
</feature>